<sequence>MQQGKTITFASLFSEVSNVEIPIIQRDYAQGRDEAWEIRDQFLHSISQALTAPVDALPLDLDFIYGNLSTEERPTLSVLDGQQRLTTLFLLHWYLANKESKYADFSERFTHLGKSRFTYQTRTAATEFFHALVGAADSGLYFVENAPALRDQITDSNWFYHSWLQDPTVSASLTMLNAIQSCFEHAPGELYARLCSSDDQSVVFQYLNLSSFGLSDDLYIKMNSRGKSLTDFENFKAWLSGQMSQQSGAVAFGEKIDQAWTDMFWTLSKKSSESFDTLFLRFFKRMAFLLECSQSTEPAYLLANQSAAWFNTLRSTREGFSNSEFEVRNTFNSKNIQVLSSVLDFLCSPHATREHRNLLMEFLTGFDLLGACRFYALCAFITSMKSSNDTYFAEHHSQWTRVTDNFLYTVRIDSNPVAVSVIRSLDELAPYADDIYSHMSSVDVRVGFNEQWDEEALKAKLIILDIAWEPALIRAESHPHLKGRVRGLLQGAKTADHDEYDLTRFKLLTEKTYWILNERVLQNSEHLLERALLSLGDYLIWQKGRRYTFCLPSHQSWRERNENWLRVTEKKVFIELLDKLTKKEDMSDKLREIIQQSSPGGWRELVIRDPEAIRYCSERIIDKLDNQVYLLSKTNLRGYFKELHSWVLSKKLSALLRQKDGNTPFTAVTYHPVYGDEWPCIELTVNEGETFFIAHEHGIWFDCQNMDDEGEPLPLPAFFQPLADTLMQEAVSF</sequence>
<keyword evidence="3" id="KW-1185">Reference proteome</keyword>
<dbReference type="PANTHER" id="PTHR35149">
    <property type="entry name" value="SLL5132 PROTEIN"/>
    <property type="match status" value="1"/>
</dbReference>
<accession>A0A1I4BVG8</accession>
<evidence type="ECO:0000313" key="3">
    <source>
        <dbReference type="Proteomes" id="UP000198841"/>
    </source>
</evidence>
<name>A0A1I4BVG8_9GAMM</name>
<feature type="domain" description="GmrSD restriction endonucleases N-terminal" evidence="1">
    <location>
        <begin position="11"/>
        <end position="239"/>
    </location>
</feature>
<evidence type="ECO:0000313" key="2">
    <source>
        <dbReference type="EMBL" id="SFK72814.1"/>
    </source>
</evidence>
<gene>
    <name evidence="2" type="ORF">SAMN05518863_109175</name>
</gene>
<comment type="caution">
    <text evidence="2">The sequence shown here is derived from an EMBL/GenBank/DDBJ whole genome shotgun (WGS) entry which is preliminary data.</text>
</comment>
<reference evidence="2 3" key="1">
    <citation type="submission" date="2016-10" db="EMBL/GenBank/DDBJ databases">
        <authorList>
            <person name="Varghese N."/>
            <person name="Submissions S."/>
        </authorList>
    </citation>
    <scope>NUCLEOTIDE SEQUENCE [LARGE SCALE GENOMIC DNA]</scope>
    <source>
        <strain evidence="2 3">YR512</strain>
    </source>
</reference>
<dbReference type="Proteomes" id="UP000198841">
    <property type="component" value="Unassembled WGS sequence"/>
</dbReference>
<dbReference type="InterPro" id="IPR004919">
    <property type="entry name" value="GmrSD_N"/>
</dbReference>
<protein>
    <recommendedName>
        <fullName evidence="1">GmrSD restriction endonucleases N-terminal domain-containing protein</fullName>
    </recommendedName>
</protein>
<dbReference type="Pfam" id="PF03235">
    <property type="entry name" value="GmrSD_N"/>
    <property type="match status" value="1"/>
</dbReference>
<dbReference type="RefSeq" id="WP_175501726.1">
    <property type="nucleotide sequence ID" value="NZ_FOSD01000009.1"/>
</dbReference>
<dbReference type="EMBL" id="FOSD01000009">
    <property type="protein sequence ID" value="SFK72814.1"/>
    <property type="molecule type" value="Genomic_DNA"/>
</dbReference>
<organism evidence="2 3">
    <name type="scientific">Candidatus Pantoea symbiotica</name>
    <dbReference type="NCBI Taxonomy" id="1884370"/>
    <lineage>
        <taxon>Bacteria</taxon>
        <taxon>Pseudomonadati</taxon>
        <taxon>Pseudomonadota</taxon>
        <taxon>Gammaproteobacteria</taxon>
        <taxon>Enterobacterales</taxon>
        <taxon>Erwiniaceae</taxon>
        <taxon>Pantoea</taxon>
    </lineage>
</organism>
<evidence type="ECO:0000259" key="1">
    <source>
        <dbReference type="Pfam" id="PF03235"/>
    </source>
</evidence>
<proteinExistence type="predicted"/>
<dbReference type="PANTHER" id="PTHR35149:SF1">
    <property type="entry name" value="DUF5655 DOMAIN-CONTAINING PROTEIN"/>
    <property type="match status" value="1"/>
</dbReference>